<organism evidence="4 5">
    <name type="scientific">Ignelater luminosus</name>
    <name type="common">Cucubano</name>
    <name type="synonym">Pyrophorus luminosus</name>
    <dbReference type="NCBI Taxonomy" id="2038154"/>
    <lineage>
        <taxon>Eukaryota</taxon>
        <taxon>Metazoa</taxon>
        <taxon>Ecdysozoa</taxon>
        <taxon>Arthropoda</taxon>
        <taxon>Hexapoda</taxon>
        <taxon>Insecta</taxon>
        <taxon>Pterygota</taxon>
        <taxon>Neoptera</taxon>
        <taxon>Endopterygota</taxon>
        <taxon>Coleoptera</taxon>
        <taxon>Polyphaga</taxon>
        <taxon>Elateriformia</taxon>
        <taxon>Elateroidea</taxon>
        <taxon>Elateridae</taxon>
        <taxon>Agrypninae</taxon>
        <taxon>Pyrophorini</taxon>
        <taxon>Ignelater</taxon>
    </lineage>
</organism>
<proteinExistence type="inferred from homology"/>
<keyword evidence="5" id="KW-1185">Reference proteome</keyword>
<sequence length="280" mass="31762">DKAKDLATAVWSAESKILHPSVCEKALRKRDFVLGKNTCATYYHPQYSKCEAIVYVNAKPSCTSTLLSRIWTITTCLCVKNVSHNKITVRIGDPSLPGKVKHKFYSVDGAYTHPNCMKLDGRYNPENDLSLLLLSEPFFDSRYVYIAKLPHQLTYWTPDSTLNLDLASYTDLTDKATKLKDAVWHSVSQLLHPGICLKHLKGKNYIIGKTMCASYFHRTSDTECKLDIGAPLAFDYSLIGILVYKEKCGRDQGVGSFVNIPYHSEWIRETVHKHTSWIHL</sequence>
<feature type="domain" description="Peptidase S1" evidence="3">
    <location>
        <begin position="33"/>
        <end position="272"/>
    </location>
</feature>
<evidence type="ECO:0000259" key="3">
    <source>
        <dbReference type="PROSITE" id="PS50240"/>
    </source>
</evidence>
<evidence type="ECO:0000313" key="4">
    <source>
        <dbReference type="EMBL" id="KAF2896501.1"/>
    </source>
</evidence>
<dbReference type="EMBL" id="VTPC01005014">
    <property type="protein sequence ID" value="KAF2896501.1"/>
    <property type="molecule type" value="Genomic_DNA"/>
</dbReference>
<feature type="non-terminal residue" evidence="4">
    <location>
        <position position="1"/>
    </location>
</feature>
<dbReference type="Gene3D" id="2.40.10.10">
    <property type="entry name" value="Trypsin-like serine proteases"/>
    <property type="match status" value="1"/>
</dbReference>
<dbReference type="PROSITE" id="PS50240">
    <property type="entry name" value="TRYPSIN_DOM"/>
    <property type="match status" value="1"/>
</dbReference>
<dbReference type="Proteomes" id="UP000801492">
    <property type="component" value="Unassembled WGS sequence"/>
</dbReference>
<dbReference type="InterPro" id="IPR043504">
    <property type="entry name" value="Peptidase_S1_PA_chymotrypsin"/>
</dbReference>
<comment type="similarity">
    <text evidence="2">Belongs to the peptidase S1 family. CLIP subfamily.</text>
</comment>
<protein>
    <recommendedName>
        <fullName evidence="3">Peptidase S1 domain-containing protein</fullName>
    </recommendedName>
</protein>
<evidence type="ECO:0000256" key="2">
    <source>
        <dbReference type="ARBA" id="ARBA00024195"/>
    </source>
</evidence>
<dbReference type="InterPro" id="IPR009003">
    <property type="entry name" value="Peptidase_S1_PA"/>
</dbReference>
<accession>A0A8K0D3F0</accession>
<dbReference type="Pfam" id="PF00089">
    <property type="entry name" value="Trypsin"/>
    <property type="match status" value="1"/>
</dbReference>
<dbReference type="GO" id="GO:0004252">
    <property type="term" value="F:serine-type endopeptidase activity"/>
    <property type="evidence" value="ECO:0007669"/>
    <property type="project" value="InterPro"/>
</dbReference>
<comment type="caution">
    <text evidence="4">The sequence shown here is derived from an EMBL/GenBank/DDBJ whole genome shotgun (WGS) entry which is preliminary data.</text>
</comment>
<dbReference type="OrthoDB" id="10059102at2759"/>
<reference evidence="4" key="1">
    <citation type="submission" date="2019-08" db="EMBL/GenBank/DDBJ databases">
        <title>The genome of the North American firefly Photinus pyralis.</title>
        <authorList>
            <consortium name="Photinus pyralis genome working group"/>
            <person name="Fallon T.R."/>
            <person name="Sander Lower S.E."/>
            <person name="Weng J.-K."/>
        </authorList>
    </citation>
    <scope>NUCLEOTIDE SEQUENCE</scope>
    <source>
        <strain evidence="4">TRF0915ILg1</strain>
        <tissue evidence="4">Whole body</tissue>
    </source>
</reference>
<dbReference type="AlphaFoldDB" id="A0A8K0D3F0"/>
<dbReference type="InterPro" id="IPR001254">
    <property type="entry name" value="Trypsin_dom"/>
</dbReference>
<dbReference type="PANTHER" id="PTHR24256">
    <property type="entry name" value="TRYPTASE-RELATED"/>
    <property type="match status" value="1"/>
</dbReference>
<dbReference type="InterPro" id="IPR051487">
    <property type="entry name" value="Ser/Thr_Proteases_Immune/Dev"/>
</dbReference>
<dbReference type="SUPFAM" id="SSF50494">
    <property type="entry name" value="Trypsin-like serine proteases"/>
    <property type="match status" value="1"/>
</dbReference>
<name>A0A8K0D3F0_IGNLU</name>
<evidence type="ECO:0000313" key="5">
    <source>
        <dbReference type="Proteomes" id="UP000801492"/>
    </source>
</evidence>
<dbReference type="GO" id="GO:0006508">
    <property type="term" value="P:proteolysis"/>
    <property type="evidence" value="ECO:0007669"/>
    <property type="project" value="InterPro"/>
</dbReference>
<gene>
    <name evidence="4" type="ORF">ILUMI_09674</name>
</gene>
<keyword evidence="1" id="KW-1015">Disulfide bond</keyword>
<evidence type="ECO:0000256" key="1">
    <source>
        <dbReference type="ARBA" id="ARBA00023157"/>
    </source>
</evidence>
<dbReference type="SMART" id="SM00020">
    <property type="entry name" value="Tryp_SPc"/>
    <property type="match status" value="1"/>
</dbReference>